<dbReference type="GO" id="GO:0016757">
    <property type="term" value="F:glycosyltransferase activity"/>
    <property type="evidence" value="ECO:0007669"/>
    <property type="project" value="UniProtKB-KW"/>
</dbReference>
<dbReference type="InterPro" id="IPR044525">
    <property type="entry name" value="DGDG1/2"/>
</dbReference>
<comment type="subcellular location">
    <subcellularLocation>
        <location evidence="1">Membrane</location>
    </subcellularLocation>
</comment>
<protein>
    <submittedName>
        <fullName evidence="5">Glycosyltransferase</fullName>
        <ecNumber evidence="5">2.4.-.-</ecNumber>
    </submittedName>
</protein>
<dbReference type="PANTHER" id="PTHR46132:SF1">
    <property type="entry name" value="DIGALACTOSYLDIACYLGLYCEROL SYNTHASE 2, CHLOROPLASTIC"/>
    <property type="match status" value="1"/>
</dbReference>
<reference evidence="5 6" key="1">
    <citation type="submission" date="2022-01" db="EMBL/GenBank/DDBJ databases">
        <title>Whole genome-based taxonomy of the Shewanellaceae.</title>
        <authorList>
            <person name="Martin-Rodriguez A.J."/>
        </authorList>
    </citation>
    <scope>NUCLEOTIDE SEQUENCE [LARGE SCALE GENOMIC DNA]</scope>
    <source>
        <strain evidence="5 6">DSM 17177</strain>
    </source>
</reference>
<keyword evidence="6" id="KW-1185">Reference proteome</keyword>
<dbReference type="Gene3D" id="3.40.50.2000">
    <property type="entry name" value="Glycogen Phosphorylase B"/>
    <property type="match status" value="2"/>
</dbReference>
<dbReference type="RefSeq" id="WP_248943372.1">
    <property type="nucleotide sequence ID" value="NZ_JAKIKS010000265.1"/>
</dbReference>
<evidence type="ECO:0000259" key="4">
    <source>
        <dbReference type="Pfam" id="PF00534"/>
    </source>
</evidence>
<keyword evidence="3" id="KW-0472">Membrane</keyword>
<dbReference type="PANTHER" id="PTHR46132">
    <property type="entry name" value="DIGALACTOSYLDIACYLGLYCEROL SYNTHASE 2, CHLOROPLASTIC"/>
    <property type="match status" value="1"/>
</dbReference>
<dbReference type="InterPro" id="IPR001296">
    <property type="entry name" value="Glyco_trans_1"/>
</dbReference>
<comment type="caution">
    <text evidence="5">The sequence shown here is derived from an EMBL/GenBank/DDBJ whole genome shotgun (WGS) entry which is preliminary data.</text>
</comment>
<proteinExistence type="predicted"/>
<sequence length="367" mass="43110">MKKSIYIITTASLPWRTGTSINPLYRSICLAKMENNVTLLLPWLNRKSQQQLYHQEFKSTSELVSFINEEIKDSKLINIEFYQARLITLSGLQSIYPKERIDRIIPFCETLIIEEPERLLLLTLFKRLKFNPNNIIGVIHTNYDYFLIKHYPKWVRNVLRLYTTFLMNKYCHRIIHLSKVTQKTFNNGEILPINGVRKEYFSTLHLSKPDTSVYFIGKVIWEKGFKELIDLMSYANLNLTIDCYGNGHNKQQIIQYANKNNVNLNIHSTITHPAHDLQRYKIFINPSYSEVLCTTTLEAIAMGKWVLIPKHISNDYFYQFKNVLVYDDNKSFKLLLTKAIKSPAPLDPTTQKLEWLSVTQEYLTQLI</sequence>
<name>A0ABT0LJS6_9GAMM</name>
<keyword evidence="2 5" id="KW-0808">Transferase</keyword>
<dbReference type="Pfam" id="PF00534">
    <property type="entry name" value="Glycos_transf_1"/>
    <property type="match status" value="1"/>
</dbReference>
<dbReference type="SUPFAM" id="SSF53756">
    <property type="entry name" value="UDP-Glycosyltransferase/glycogen phosphorylase"/>
    <property type="match status" value="1"/>
</dbReference>
<evidence type="ECO:0000313" key="6">
    <source>
        <dbReference type="Proteomes" id="UP001203423"/>
    </source>
</evidence>
<keyword evidence="5" id="KW-0328">Glycosyltransferase</keyword>
<dbReference type="EC" id="2.4.-.-" evidence="5"/>
<evidence type="ECO:0000313" key="5">
    <source>
        <dbReference type="EMBL" id="MCL1127949.1"/>
    </source>
</evidence>
<dbReference type="EMBL" id="JAKIKS010000265">
    <property type="protein sequence ID" value="MCL1127949.1"/>
    <property type="molecule type" value="Genomic_DNA"/>
</dbReference>
<evidence type="ECO:0000256" key="2">
    <source>
        <dbReference type="ARBA" id="ARBA00022679"/>
    </source>
</evidence>
<dbReference type="CDD" id="cd01635">
    <property type="entry name" value="Glycosyltransferase_GTB-type"/>
    <property type="match status" value="1"/>
</dbReference>
<feature type="domain" description="Glycosyl transferase family 1" evidence="4">
    <location>
        <begin position="199"/>
        <end position="311"/>
    </location>
</feature>
<evidence type="ECO:0000256" key="1">
    <source>
        <dbReference type="ARBA" id="ARBA00004370"/>
    </source>
</evidence>
<evidence type="ECO:0000256" key="3">
    <source>
        <dbReference type="ARBA" id="ARBA00023136"/>
    </source>
</evidence>
<organism evidence="5 6">
    <name type="scientific">Shewanella surugensis</name>
    <dbReference type="NCBI Taxonomy" id="212020"/>
    <lineage>
        <taxon>Bacteria</taxon>
        <taxon>Pseudomonadati</taxon>
        <taxon>Pseudomonadota</taxon>
        <taxon>Gammaproteobacteria</taxon>
        <taxon>Alteromonadales</taxon>
        <taxon>Shewanellaceae</taxon>
        <taxon>Shewanella</taxon>
    </lineage>
</organism>
<accession>A0ABT0LJS6</accession>
<dbReference type="Proteomes" id="UP001203423">
    <property type="component" value="Unassembled WGS sequence"/>
</dbReference>
<gene>
    <name evidence="5" type="ORF">L2764_26730</name>
</gene>